<dbReference type="SMART" id="SM00530">
    <property type="entry name" value="HTH_XRE"/>
    <property type="match status" value="1"/>
</dbReference>
<dbReference type="AlphaFoldDB" id="A0A931DHM4"/>
<dbReference type="EMBL" id="JADOUA010000001">
    <property type="protein sequence ID" value="MBG6086903.1"/>
    <property type="molecule type" value="Genomic_DNA"/>
</dbReference>
<dbReference type="RefSeq" id="WP_197009839.1">
    <property type="nucleotide sequence ID" value="NZ_BAABES010000007.1"/>
</dbReference>
<dbReference type="PROSITE" id="PS50943">
    <property type="entry name" value="HTH_CROC1"/>
    <property type="match status" value="1"/>
</dbReference>
<comment type="caution">
    <text evidence="2">The sequence shown here is derived from an EMBL/GenBank/DDBJ whole genome shotgun (WGS) entry which is preliminary data.</text>
</comment>
<dbReference type="CDD" id="cd00093">
    <property type="entry name" value="HTH_XRE"/>
    <property type="match status" value="1"/>
</dbReference>
<reference evidence="2" key="1">
    <citation type="submission" date="2020-11" db="EMBL/GenBank/DDBJ databases">
        <title>Sequencing the genomes of 1000 actinobacteria strains.</title>
        <authorList>
            <person name="Klenk H.-P."/>
        </authorList>
    </citation>
    <scope>NUCLEOTIDE SEQUENCE</scope>
    <source>
        <strain evidence="2">DSM 43175</strain>
    </source>
</reference>
<sequence length="287" mass="32823">MSDRSSPTVRARRLTHELRRLRDERGWTIDQVVQRSLGDFSSSALSRWENGERRIRPSDLNRLLDIYDVAPERRDVLLTLARQARERGWWHAYGTAVPTWFQVFVGLETEAASARAYESELVPGLLQTAEYYRAFLHAAPAAGDAEEIERKIEVRTARQERLTGDDPLMFWAVINEAVIRRPVGGPDIMREQVRHIADFAALPHVTVQVLPFRAGAHPAMASPFTVLEFPESYDHDVAYLENSAGALYLEEEHQVKRYDLMHRHLTAKALDPDESRALMLEAANDLR</sequence>
<proteinExistence type="predicted"/>
<gene>
    <name evidence="2" type="ORF">IW256_001016</name>
</gene>
<dbReference type="GO" id="GO:0003677">
    <property type="term" value="F:DNA binding"/>
    <property type="evidence" value="ECO:0007669"/>
    <property type="project" value="InterPro"/>
</dbReference>
<keyword evidence="3" id="KW-1185">Reference proteome</keyword>
<organism evidence="2 3">
    <name type="scientific">Actinomadura viridis</name>
    <dbReference type="NCBI Taxonomy" id="58110"/>
    <lineage>
        <taxon>Bacteria</taxon>
        <taxon>Bacillati</taxon>
        <taxon>Actinomycetota</taxon>
        <taxon>Actinomycetes</taxon>
        <taxon>Streptosporangiales</taxon>
        <taxon>Thermomonosporaceae</taxon>
        <taxon>Actinomadura</taxon>
    </lineage>
</organism>
<dbReference type="Pfam" id="PF19054">
    <property type="entry name" value="DUF5753"/>
    <property type="match status" value="1"/>
</dbReference>
<dbReference type="SUPFAM" id="SSF47413">
    <property type="entry name" value="lambda repressor-like DNA-binding domains"/>
    <property type="match status" value="1"/>
</dbReference>
<dbReference type="InterPro" id="IPR010982">
    <property type="entry name" value="Lambda_DNA-bd_dom_sf"/>
</dbReference>
<evidence type="ECO:0000313" key="3">
    <source>
        <dbReference type="Proteomes" id="UP000614047"/>
    </source>
</evidence>
<evidence type="ECO:0000313" key="2">
    <source>
        <dbReference type="EMBL" id="MBG6086903.1"/>
    </source>
</evidence>
<dbReference type="Proteomes" id="UP000614047">
    <property type="component" value="Unassembled WGS sequence"/>
</dbReference>
<dbReference type="InterPro" id="IPR043917">
    <property type="entry name" value="DUF5753"/>
</dbReference>
<dbReference type="Pfam" id="PF13560">
    <property type="entry name" value="HTH_31"/>
    <property type="match status" value="1"/>
</dbReference>
<dbReference type="InterPro" id="IPR001387">
    <property type="entry name" value="Cro/C1-type_HTH"/>
</dbReference>
<accession>A0A931DHM4</accession>
<protein>
    <submittedName>
        <fullName evidence="2">Transcriptional regulator with XRE-family HTH domain</fullName>
    </submittedName>
</protein>
<name>A0A931DHM4_9ACTN</name>
<dbReference type="Gene3D" id="1.10.260.40">
    <property type="entry name" value="lambda repressor-like DNA-binding domains"/>
    <property type="match status" value="1"/>
</dbReference>
<evidence type="ECO:0000259" key="1">
    <source>
        <dbReference type="PROSITE" id="PS50943"/>
    </source>
</evidence>
<feature type="domain" description="HTH cro/C1-type" evidence="1">
    <location>
        <begin position="18"/>
        <end position="74"/>
    </location>
</feature>